<dbReference type="GO" id="GO:0008664">
    <property type="term" value="F:RNA 2',3'-cyclic 3'-phosphodiesterase activity"/>
    <property type="evidence" value="ECO:0007669"/>
    <property type="project" value="InterPro"/>
</dbReference>
<feature type="domain" description="Phosphoesterase HXTX" evidence="2">
    <location>
        <begin position="8"/>
        <end position="91"/>
    </location>
</feature>
<dbReference type="PANTHER" id="PTHR35561">
    <property type="entry name" value="RNA 2',3'-CYCLIC PHOSPHODIESTERASE"/>
    <property type="match status" value="1"/>
</dbReference>
<evidence type="ECO:0000313" key="3">
    <source>
        <dbReference type="EMBL" id="HDQ99237.1"/>
    </source>
</evidence>
<comment type="caution">
    <text evidence="3">The sequence shown here is derived from an EMBL/GenBank/DDBJ whole genome shotgun (WGS) entry which is preliminary data.</text>
</comment>
<dbReference type="EMBL" id="DSBX01000116">
    <property type="protein sequence ID" value="HDQ99237.1"/>
    <property type="molecule type" value="Genomic_DNA"/>
</dbReference>
<dbReference type="PANTHER" id="PTHR35561:SF1">
    <property type="entry name" value="RNA 2',3'-CYCLIC PHOSPHODIESTERASE"/>
    <property type="match status" value="1"/>
</dbReference>
<keyword evidence="1" id="KW-0378">Hydrolase</keyword>
<accession>A0A7V0T4X0</accession>
<dbReference type="NCBIfam" id="TIGR02258">
    <property type="entry name" value="2_5_ligase"/>
    <property type="match status" value="1"/>
</dbReference>
<dbReference type="Pfam" id="PF02834">
    <property type="entry name" value="LigT_PEase"/>
    <property type="match status" value="1"/>
</dbReference>
<protein>
    <submittedName>
        <fullName evidence="3">RNA 2',3'-cyclic phosphodiesterase</fullName>
    </submittedName>
</protein>
<dbReference type="AlphaFoldDB" id="A0A7V0T4X0"/>
<gene>
    <name evidence="3" type="primary">thpR</name>
    <name evidence="3" type="ORF">ENN51_02980</name>
</gene>
<name>A0A7V0T4X0_UNCW3</name>
<evidence type="ECO:0000259" key="2">
    <source>
        <dbReference type="Pfam" id="PF02834"/>
    </source>
</evidence>
<dbReference type="GO" id="GO:0004113">
    <property type="term" value="F:2',3'-cyclic-nucleotide 3'-phosphodiesterase activity"/>
    <property type="evidence" value="ECO:0007669"/>
    <property type="project" value="InterPro"/>
</dbReference>
<dbReference type="InterPro" id="IPR009097">
    <property type="entry name" value="Cyclic_Pdiesterase"/>
</dbReference>
<proteinExistence type="predicted"/>
<dbReference type="SUPFAM" id="SSF55144">
    <property type="entry name" value="LigT-like"/>
    <property type="match status" value="1"/>
</dbReference>
<evidence type="ECO:0000256" key="1">
    <source>
        <dbReference type="ARBA" id="ARBA00022801"/>
    </source>
</evidence>
<dbReference type="Gene3D" id="3.90.1140.10">
    <property type="entry name" value="Cyclic phosphodiesterase"/>
    <property type="match status" value="1"/>
</dbReference>
<dbReference type="Proteomes" id="UP000885672">
    <property type="component" value="Unassembled WGS sequence"/>
</dbReference>
<reference evidence="3" key="1">
    <citation type="journal article" date="2020" name="mSystems">
        <title>Genome- and Community-Level Interaction Insights into Carbon Utilization and Element Cycling Functions of Hydrothermarchaeota in Hydrothermal Sediment.</title>
        <authorList>
            <person name="Zhou Z."/>
            <person name="Liu Y."/>
            <person name="Xu W."/>
            <person name="Pan J."/>
            <person name="Luo Z.H."/>
            <person name="Li M."/>
        </authorList>
    </citation>
    <scope>NUCLEOTIDE SEQUENCE [LARGE SCALE GENOMIC DNA]</scope>
    <source>
        <strain evidence="3">SpSt-1182</strain>
    </source>
</reference>
<dbReference type="InterPro" id="IPR014051">
    <property type="entry name" value="Phosphoesterase_HXTX"/>
</dbReference>
<dbReference type="InterPro" id="IPR004175">
    <property type="entry name" value="RNA_CPDase"/>
</dbReference>
<organism evidence="3">
    <name type="scientific">candidate division WOR-3 bacterium</name>
    <dbReference type="NCBI Taxonomy" id="2052148"/>
    <lineage>
        <taxon>Bacteria</taxon>
        <taxon>Bacteria division WOR-3</taxon>
    </lineage>
</organism>
<sequence>MRCFLAVETTDELRQELGKLQRELSGRVPGMRWVRPEQMHLTLEFFGEVAESFPVRAAESLAAACAGHGVFQARLAGLGAFPAPHRARVLWVGMEGVARSWSRSSVQSGRL</sequence>